<dbReference type="AlphaFoldDB" id="A0A849K1G8"/>
<feature type="domain" description="SHSP" evidence="3">
    <location>
        <begin position="29"/>
        <end position="125"/>
    </location>
</feature>
<dbReference type="InterPro" id="IPR002068">
    <property type="entry name" value="A-crystallin/Hsp20_dom"/>
</dbReference>
<dbReference type="EMBL" id="JABFCS010000001">
    <property type="protein sequence ID" value="NNU42358.1"/>
    <property type="molecule type" value="Genomic_DNA"/>
</dbReference>
<evidence type="ECO:0000256" key="2">
    <source>
        <dbReference type="RuleBase" id="RU003616"/>
    </source>
</evidence>
<evidence type="ECO:0000313" key="5">
    <source>
        <dbReference type="EMBL" id="NNU42358.1"/>
    </source>
</evidence>
<dbReference type="InterPro" id="IPR007052">
    <property type="entry name" value="CS_dom"/>
</dbReference>
<feature type="domain" description="CS" evidence="4">
    <location>
        <begin position="33"/>
        <end position="123"/>
    </location>
</feature>
<dbReference type="PROSITE" id="PS01031">
    <property type="entry name" value="SHSP"/>
    <property type="match status" value="1"/>
</dbReference>
<keyword evidence="6" id="KW-1185">Reference proteome</keyword>
<evidence type="ECO:0000259" key="4">
    <source>
        <dbReference type="PROSITE" id="PS51203"/>
    </source>
</evidence>
<evidence type="ECO:0000259" key="3">
    <source>
        <dbReference type="PROSITE" id="PS01031"/>
    </source>
</evidence>
<dbReference type="Proteomes" id="UP000552954">
    <property type="component" value="Unassembled WGS sequence"/>
</dbReference>
<protein>
    <submittedName>
        <fullName evidence="5">Hsp20 family protein</fullName>
    </submittedName>
</protein>
<dbReference type="RefSeq" id="WP_171556728.1">
    <property type="nucleotide sequence ID" value="NZ_JABFCS010000001.1"/>
</dbReference>
<sequence>MFFAPAHRSRAYVPARSFDRSFERFLADSFFAPATTGVKVEQNEEAWTVTLDVPGVTREQLAIDVDGTVVRVQTAKDAPRQYQAAYELPAEIDAEATSARLENGVLTLTLAKKKPVVTSRQIEVK</sequence>
<dbReference type="SUPFAM" id="SSF49764">
    <property type="entry name" value="HSP20-like chaperones"/>
    <property type="match status" value="1"/>
</dbReference>
<comment type="similarity">
    <text evidence="1 2">Belongs to the small heat shock protein (HSP20) family.</text>
</comment>
<dbReference type="Pfam" id="PF00011">
    <property type="entry name" value="HSP20"/>
    <property type="match status" value="1"/>
</dbReference>
<evidence type="ECO:0000256" key="1">
    <source>
        <dbReference type="PROSITE-ProRule" id="PRU00285"/>
    </source>
</evidence>
<reference evidence="5 6" key="2">
    <citation type="submission" date="2020-06" db="EMBL/GenBank/DDBJ databases">
        <title>Ramlibacter rhizophilus sp. nov., isolated from rhizosphere soil of national flower Mugunghwa from South Korea.</title>
        <authorList>
            <person name="Zheng-Fei Y."/>
            <person name="Huan T."/>
        </authorList>
    </citation>
    <scope>NUCLEOTIDE SEQUENCE [LARGE SCALE GENOMIC DNA]</scope>
    <source>
        <strain evidence="5 6">B156</strain>
    </source>
</reference>
<comment type="caution">
    <text evidence="5">The sequence shown here is derived from an EMBL/GenBank/DDBJ whole genome shotgun (WGS) entry which is preliminary data.</text>
</comment>
<dbReference type="Gene3D" id="2.60.40.790">
    <property type="match status" value="1"/>
</dbReference>
<dbReference type="PROSITE" id="PS51203">
    <property type="entry name" value="CS"/>
    <property type="match status" value="1"/>
</dbReference>
<evidence type="ECO:0000313" key="6">
    <source>
        <dbReference type="Proteomes" id="UP000552954"/>
    </source>
</evidence>
<organism evidence="5 6">
    <name type="scientific">Ramlibacter montanisoli</name>
    <dbReference type="NCBI Taxonomy" id="2732512"/>
    <lineage>
        <taxon>Bacteria</taxon>
        <taxon>Pseudomonadati</taxon>
        <taxon>Pseudomonadota</taxon>
        <taxon>Betaproteobacteria</taxon>
        <taxon>Burkholderiales</taxon>
        <taxon>Comamonadaceae</taxon>
        <taxon>Ramlibacter</taxon>
    </lineage>
</organism>
<reference evidence="5 6" key="1">
    <citation type="submission" date="2020-05" db="EMBL/GenBank/DDBJ databases">
        <authorList>
            <person name="Khan S.A."/>
            <person name="Jeon C.O."/>
            <person name="Chun B.H."/>
        </authorList>
    </citation>
    <scope>NUCLEOTIDE SEQUENCE [LARGE SCALE GENOMIC DNA]</scope>
    <source>
        <strain evidence="5 6">B156</strain>
    </source>
</reference>
<name>A0A849K1G8_9BURK</name>
<proteinExistence type="inferred from homology"/>
<gene>
    <name evidence="5" type="ORF">HK415_03075</name>
</gene>
<dbReference type="InterPro" id="IPR008978">
    <property type="entry name" value="HSP20-like_chaperone"/>
</dbReference>
<accession>A0A849K1G8</accession>
<dbReference type="CDD" id="cd00298">
    <property type="entry name" value="ACD_sHsps_p23-like"/>
    <property type="match status" value="1"/>
</dbReference>